<dbReference type="EMBL" id="QMEY01000005">
    <property type="protein sequence ID" value="RBQ19383.1"/>
    <property type="molecule type" value="Genomic_DNA"/>
</dbReference>
<evidence type="ECO:0000256" key="1">
    <source>
        <dbReference type="SAM" id="MobiDB-lite"/>
    </source>
</evidence>
<feature type="transmembrane region" description="Helical" evidence="2">
    <location>
        <begin position="223"/>
        <end position="247"/>
    </location>
</feature>
<feature type="transmembrane region" description="Helical" evidence="2">
    <location>
        <begin position="45"/>
        <end position="68"/>
    </location>
</feature>
<keyword evidence="4" id="KW-1185">Reference proteome</keyword>
<feature type="transmembrane region" description="Helical" evidence="2">
    <location>
        <begin position="116"/>
        <end position="138"/>
    </location>
</feature>
<keyword evidence="2" id="KW-0472">Membrane</keyword>
<feature type="transmembrane region" description="Helical" evidence="2">
    <location>
        <begin position="12"/>
        <end position="33"/>
    </location>
</feature>
<keyword evidence="2" id="KW-0812">Transmembrane</keyword>
<feature type="transmembrane region" description="Helical" evidence="2">
    <location>
        <begin position="83"/>
        <end position="104"/>
    </location>
</feature>
<evidence type="ECO:0000256" key="2">
    <source>
        <dbReference type="SAM" id="Phobius"/>
    </source>
</evidence>
<organism evidence="3 4">
    <name type="scientific">Spongiactinospora rosea</name>
    <dbReference type="NCBI Taxonomy" id="2248750"/>
    <lineage>
        <taxon>Bacteria</taxon>
        <taxon>Bacillati</taxon>
        <taxon>Actinomycetota</taxon>
        <taxon>Actinomycetes</taxon>
        <taxon>Streptosporangiales</taxon>
        <taxon>Streptosporangiaceae</taxon>
        <taxon>Spongiactinospora</taxon>
    </lineage>
</organism>
<evidence type="ECO:0000313" key="4">
    <source>
        <dbReference type="Proteomes" id="UP000253303"/>
    </source>
</evidence>
<feature type="region of interest" description="Disordered" evidence="1">
    <location>
        <begin position="257"/>
        <end position="318"/>
    </location>
</feature>
<protein>
    <submittedName>
        <fullName evidence="3">Uncharacterized protein</fullName>
    </submittedName>
</protein>
<name>A0A366M0S0_9ACTN</name>
<feature type="compositionally biased region" description="Basic and acidic residues" evidence="1">
    <location>
        <begin position="284"/>
        <end position="296"/>
    </location>
</feature>
<dbReference type="Proteomes" id="UP000253303">
    <property type="component" value="Unassembled WGS sequence"/>
</dbReference>
<proteinExistence type="predicted"/>
<evidence type="ECO:0000313" key="3">
    <source>
        <dbReference type="EMBL" id="RBQ19383.1"/>
    </source>
</evidence>
<feature type="transmembrane region" description="Helical" evidence="2">
    <location>
        <begin position="158"/>
        <end position="178"/>
    </location>
</feature>
<keyword evidence="2" id="KW-1133">Transmembrane helix</keyword>
<comment type="caution">
    <text evidence="3">The sequence shown here is derived from an EMBL/GenBank/DDBJ whole genome shotgun (WGS) entry which is preliminary data.</text>
</comment>
<reference evidence="3 4" key="1">
    <citation type="submission" date="2018-06" db="EMBL/GenBank/DDBJ databases">
        <title>Sphaerisporangium craniellae sp. nov., isolated from a marine sponge in the South China Sea.</title>
        <authorList>
            <person name="Li L."/>
        </authorList>
    </citation>
    <scope>NUCLEOTIDE SEQUENCE [LARGE SCALE GENOMIC DNA]</scope>
    <source>
        <strain evidence="3 4">LHW63015</strain>
    </source>
</reference>
<accession>A0A366M0S0</accession>
<feature type="transmembrane region" description="Helical" evidence="2">
    <location>
        <begin position="199"/>
        <end position="217"/>
    </location>
</feature>
<dbReference type="AlphaFoldDB" id="A0A366M0S0"/>
<sequence length="318" mass="33747">MGVEVDVVSGFYSQSSGTMAGLAFTALVLLLGARDSGGDKRYSAPHALMALFVTLFCLLATMVTYSVLAGNKDVDGRTAASEMVAGLGLSLAVQMLFFSLLLLLEMRPEHAAVARVARWVTVVVIPMVGLLFLMFGAQGTEYLRTTRIPGVTVGACEGSVAVPLTSVALFFAMGIVLIGARAKGIHLRWARERRSWPSIVALGWSVLSFVLFTAITLQPTGYLMPRLMVLGFMSFAAIVLATMGVLIQAGGPVSRPLVANDDPPPLPGPDKAPDKGPGKPVADTQEKHPVLKDHHLVARKTRHTKGHQERGTTAGGES</sequence>
<gene>
    <name evidence="3" type="ORF">DP939_15800</name>
</gene>